<evidence type="ECO:0000256" key="8">
    <source>
        <dbReference type="ARBA" id="ARBA00036346"/>
    </source>
</evidence>
<evidence type="ECO:0000256" key="10">
    <source>
        <dbReference type="ARBA" id="ARBA00039095"/>
    </source>
</evidence>
<keyword evidence="3" id="KW-0547">Nucleotide-binding</keyword>
<evidence type="ECO:0000256" key="13">
    <source>
        <dbReference type="SAM" id="MobiDB-lite"/>
    </source>
</evidence>
<evidence type="ECO:0000256" key="7">
    <source>
        <dbReference type="ARBA" id="ARBA00035898"/>
    </source>
</evidence>
<dbReference type="Pfam" id="PF07005">
    <property type="entry name" value="SBD_N"/>
    <property type="match status" value="1"/>
</dbReference>
<feature type="domain" description="Four-carbon acid sugar kinase N-terminal" evidence="14">
    <location>
        <begin position="5"/>
        <end position="229"/>
    </location>
</feature>
<organism evidence="16 17">
    <name type="scientific">Nesterenkonia cremea</name>
    <dbReference type="NCBI Taxonomy" id="1882340"/>
    <lineage>
        <taxon>Bacteria</taxon>
        <taxon>Bacillati</taxon>
        <taxon>Actinomycetota</taxon>
        <taxon>Actinomycetes</taxon>
        <taxon>Micrococcales</taxon>
        <taxon>Micrococcaceae</taxon>
        <taxon>Nesterenkonia</taxon>
    </lineage>
</organism>
<dbReference type="InterPro" id="IPR037051">
    <property type="entry name" value="4-carb_acid_sugar_kinase_N_sf"/>
</dbReference>
<keyword evidence="6" id="KW-0119">Carbohydrate metabolism</keyword>
<evidence type="ECO:0000259" key="15">
    <source>
        <dbReference type="Pfam" id="PF17042"/>
    </source>
</evidence>
<feature type="compositionally biased region" description="Low complexity" evidence="13">
    <location>
        <begin position="231"/>
        <end position="256"/>
    </location>
</feature>
<keyword evidence="5" id="KW-0067">ATP-binding</keyword>
<accession>A0A917ATF5</accession>
<keyword evidence="17" id="KW-1185">Reference proteome</keyword>
<feature type="domain" description="Four-carbon acid sugar kinase nucleotide binding" evidence="15">
    <location>
        <begin position="270"/>
        <end position="436"/>
    </location>
</feature>
<dbReference type="NCBIfam" id="NF043035">
    <property type="entry name" value="OxoTetrKin"/>
    <property type="match status" value="1"/>
</dbReference>
<dbReference type="InterPro" id="IPR031475">
    <property type="entry name" value="NBD_C"/>
</dbReference>
<reference evidence="16" key="2">
    <citation type="submission" date="2020-09" db="EMBL/GenBank/DDBJ databases">
        <authorList>
            <person name="Sun Q."/>
            <person name="Zhou Y."/>
        </authorList>
    </citation>
    <scope>NUCLEOTIDE SEQUENCE</scope>
    <source>
        <strain evidence="16">CGMCC 1.15388</strain>
    </source>
</reference>
<dbReference type="AlphaFoldDB" id="A0A917ATF5"/>
<dbReference type="InterPro" id="IPR050007">
    <property type="entry name" value="OtnK"/>
</dbReference>
<evidence type="ECO:0000259" key="14">
    <source>
        <dbReference type="Pfam" id="PF07005"/>
    </source>
</evidence>
<evidence type="ECO:0000256" key="12">
    <source>
        <dbReference type="ARBA" id="ARBA00041377"/>
    </source>
</evidence>
<dbReference type="EMBL" id="BMIS01000009">
    <property type="protein sequence ID" value="GGE73197.1"/>
    <property type="molecule type" value="Genomic_DNA"/>
</dbReference>
<comment type="similarity">
    <text evidence="1">Belongs to the four-carbon acid sugar kinase family.</text>
</comment>
<feature type="region of interest" description="Disordered" evidence="13">
    <location>
        <begin position="441"/>
        <end position="461"/>
    </location>
</feature>
<dbReference type="InterPro" id="IPR010737">
    <property type="entry name" value="4-carb_acid_sugar_kinase_N"/>
</dbReference>
<dbReference type="GO" id="GO:0005524">
    <property type="term" value="F:ATP binding"/>
    <property type="evidence" value="ECO:0007669"/>
    <property type="project" value="UniProtKB-KW"/>
</dbReference>
<evidence type="ECO:0000256" key="5">
    <source>
        <dbReference type="ARBA" id="ARBA00022840"/>
    </source>
</evidence>
<evidence type="ECO:0000313" key="16">
    <source>
        <dbReference type="EMBL" id="GGE73197.1"/>
    </source>
</evidence>
<keyword evidence="4" id="KW-0418">Kinase</keyword>
<dbReference type="Gene3D" id="3.40.980.20">
    <property type="entry name" value="Four-carbon acid sugar kinase, nucleotide binding domain"/>
    <property type="match status" value="1"/>
</dbReference>
<gene>
    <name evidence="16" type="ORF">GCM10011401_20370</name>
</gene>
<comment type="function">
    <text evidence="9">Catalyzes the ATP-dependent phosphorylation of 3-oxo-tetronate to 3-oxo-tetronate 4-phosphate.</text>
</comment>
<dbReference type="Pfam" id="PF17042">
    <property type="entry name" value="NBD_C"/>
    <property type="match status" value="1"/>
</dbReference>
<name>A0A917ATF5_9MICC</name>
<dbReference type="Gene3D" id="3.40.50.10840">
    <property type="entry name" value="Putative sugar-binding, N-terminal domain"/>
    <property type="match status" value="1"/>
</dbReference>
<dbReference type="RefSeq" id="WP_188685358.1">
    <property type="nucleotide sequence ID" value="NZ_BMIS01000009.1"/>
</dbReference>
<evidence type="ECO:0000256" key="6">
    <source>
        <dbReference type="ARBA" id="ARBA00023277"/>
    </source>
</evidence>
<comment type="catalytic activity">
    <reaction evidence="7">
        <text>3-dehydro-L-erythronate + ATP = 3-dehydro-4-O-phospho-L-erythronate + ADP + H(+)</text>
        <dbReference type="Rhea" id="RHEA:52552"/>
        <dbReference type="ChEBI" id="CHEBI:15378"/>
        <dbReference type="ChEBI" id="CHEBI:30616"/>
        <dbReference type="ChEBI" id="CHEBI:136592"/>
        <dbReference type="ChEBI" id="CHEBI:136670"/>
        <dbReference type="ChEBI" id="CHEBI:456216"/>
        <dbReference type="EC" id="2.7.1.217"/>
    </reaction>
</comment>
<evidence type="ECO:0000256" key="4">
    <source>
        <dbReference type="ARBA" id="ARBA00022777"/>
    </source>
</evidence>
<evidence type="ECO:0000256" key="11">
    <source>
        <dbReference type="ARBA" id="ARBA00039461"/>
    </source>
</evidence>
<evidence type="ECO:0000256" key="2">
    <source>
        <dbReference type="ARBA" id="ARBA00022679"/>
    </source>
</evidence>
<dbReference type="EC" id="2.7.1.217" evidence="10"/>
<feature type="region of interest" description="Disordered" evidence="13">
    <location>
        <begin position="231"/>
        <end position="260"/>
    </location>
</feature>
<dbReference type="SUPFAM" id="SSF142764">
    <property type="entry name" value="YgbK-like"/>
    <property type="match status" value="1"/>
</dbReference>
<dbReference type="InterPro" id="IPR042213">
    <property type="entry name" value="NBD_C_sf"/>
</dbReference>
<dbReference type="GO" id="GO:0016301">
    <property type="term" value="F:kinase activity"/>
    <property type="evidence" value="ECO:0007669"/>
    <property type="project" value="UniProtKB-KW"/>
</dbReference>
<reference evidence="16" key="1">
    <citation type="journal article" date="2014" name="Int. J. Syst. Evol. Microbiol.">
        <title>Complete genome sequence of Corynebacterium casei LMG S-19264T (=DSM 44701T), isolated from a smear-ripened cheese.</title>
        <authorList>
            <consortium name="US DOE Joint Genome Institute (JGI-PGF)"/>
            <person name="Walter F."/>
            <person name="Albersmeier A."/>
            <person name="Kalinowski J."/>
            <person name="Ruckert C."/>
        </authorList>
    </citation>
    <scope>NUCLEOTIDE SEQUENCE</scope>
    <source>
        <strain evidence="16">CGMCC 1.15388</strain>
    </source>
</reference>
<comment type="catalytic activity">
    <reaction evidence="8">
        <text>3-dehydro-D-erythronate + ATP = 3-dehydro-4-O-phospho-D-erythronate + ADP + H(+)</text>
        <dbReference type="Rhea" id="RHEA:52556"/>
        <dbReference type="ChEBI" id="CHEBI:15378"/>
        <dbReference type="ChEBI" id="CHEBI:30616"/>
        <dbReference type="ChEBI" id="CHEBI:57958"/>
        <dbReference type="ChEBI" id="CHEBI:136593"/>
        <dbReference type="ChEBI" id="CHEBI:456216"/>
        <dbReference type="EC" id="2.7.1.217"/>
    </reaction>
</comment>
<evidence type="ECO:0000256" key="9">
    <source>
        <dbReference type="ARBA" id="ARBA00037335"/>
    </source>
</evidence>
<comment type="caution">
    <text evidence="16">The sequence shown here is derived from an EMBL/GenBank/DDBJ whole genome shotgun (WGS) entry which is preliminary data.</text>
</comment>
<dbReference type="Proteomes" id="UP000633136">
    <property type="component" value="Unassembled WGS sequence"/>
</dbReference>
<sequence>MTLRIGVIADDFTGATDIAGFLVSAGLRTAQLNSPQQAPENLDAEAVVISLKTRSIPAQVAVEQSLAACRILQELRAEQIIFKYCSTFDSTAEGNIGPVTDALLEELGEEFTVVVPALPVNGRTVYRSTLFVHHQPLHESGMKDHPVTPMTDSDLLRLMEAQSSGTATSVPYAVVEQGPDAVREALRQARSEGARYAVPDTLNHDHLDIIGQAATGLRLLTGGSGIGSGLARALTGQSGQPAQPAQQGGTGAPDAASPAEDWSFTSGAAVVISGSASQMTNRQVEAYAAEAPSTALDIPRVMDDAAGYLEELSRWVLENSTAPDSTDQAAPMVYATAAPEKVKQWQQSYGAERLSAAIEEFFGELAARLRSGGVTRFIVAGGETSGAVTQALGVDGFEVGPQIAPGVPWTRSLESDPQQGIDLALKSGNFGDPDFFRTAVQMSSGASSTVQPTTGQQKEDR</sequence>
<evidence type="ECO:0000313" key="17">
    <source>
        <dbReference type="Proteomes" id="UP000633136"/>
    </source>
</evidence>
<keyword evidence="2" id="KW-0808">Transferase</keyword>
<evidence type="ECO:0000256" key="3">
    <source>
        <dbReference type="ARBA" id="ARBA00022741"/>
    </source>
</evidence>
<proteinExistence type="inferred from homology"/>
<protein>
    <recommendedName>
        <fullName evidence="11">3-oxo-tetronate kinase</fullName>
        <ecNumber evidence="10">2.7.1.217</ecNumber>
    </recommendedName>
    <alternativeName>
        <fullName evidence="12">3-dehydrotetronate 4-kinase</fullName>
    </alternativeName>
</protein>
<evidence type="ECO:0000256" key="1">
    <source>
        <dbReference type="ARBA" id="ARBA00005715"/>
    </source>
</evidence>